<evidence type="ECO:0000259" key="1">
    <source>
        <dbReference type="Pfam" id="PF14244"/>
    </source>
</evidence>
<dbReference type="EMBL" id="JAGKQM010000006">
    <property type="protein sequence ID" value="KAH0922071.1"/>
    <property type="molecule type" value="Genomic_DNA"/>
</dbReference>
<protein>
    <recommendedName>
        <fullName evidence="1">Retrotransposon Copia-like N-terminal domain-containing protein</fullName>
    </recommendedName>
</protein>
<evidence type="ECO:0000313" key="2">
    <source>
        <dbReference type="EMBL" id="KAH0922071.1"/>
    </source>
</evidence>
<accession>A0ABQ8D0P0</accession>
<feature type="domain" description="Retrotransposon Copia-like N-terminal" evidence="1">
    <location>
        <begin position="695"/>
        <end position="729"/>
    </location>
</feature>
<sequence>MPSCFSFLFNAASARCAFFLSSIASSFTVTVRLALPRVSANAGLLTDFCCFCCAGTGLLTAFSFCCGGSGLLTGFFCCRGSVTGVFTDFSSWACGSTTGLLSDFSGGDLLRGDDVTDKDFSTPAEESLASLSGIFLSPKTFRLCCTTAFTTLSRVFSSITGRFRSKSALTRFVRVALSNTASSSLEPFLVSAASFFCFFVDGSASDETPFVFFFFFFSFPFPCSSLCTSQKPFTYLPACMSSTNLTSCGSSVYKAQRAVSMAESTTSLSPEFDPRSPYYVDPDFEPNENFPKVILSQADDNYFTWKNLFLQFLRRKNKTGFVDGTVEIPEPSSPLYQPWEVCNARVMSWMMSSVSEDLLAHAAFADTARKAWEDLRKIFVPSVDFKINQLRRRILAMRQDGDEVARYFGRMKSAWMELREYDRLPDNPVVKYSGSRVPCTIVVSCSLFIGISFEAPKSATLAVKFSSRRILAVLMSRQAEDNYFIWKRHFLQFLLSKSKTDFVNGAFVIPEPSSPLYEPWEVCNARVKCWMMNCVSQNLQDYVRYADTAHKAWDYLRMIFVPSVDFKIYQLRQRIPTLRQDGDSLPRYFAKMRIAWMELWEYDPLPECACGGCRCEIKKRAEEAREKEERYAFLMGLNQDLSFVRTQIMIMDPPPSLKEAYSLRTVTMAELDPESPYYVDPDYQPDENLPMVILNQDEDNFFTWKKHFLGFLRSKNKTGFVDGTVVLPEPSSPLYQPWKVCNARVKLWMMSSLSENLQDYVRYADTAHKAWDDLRMMFVPSVELRIRQLRQRIDLMRQDGDSVARYFGKLNSVWMELSEYDTADISDLRTYKNQSKA</sequence>
<reference evidence="2 3" key="1">
    <citation type="submission" date="2021-05" db="EMBL/GenBank/DDBJ databases">
        <title>Genome Assembly of Synthetic Allotetraploid Brassica napus Reveals Homoeologous Exchanges between Subgenomes.</title>
        <authorList>
            <person name="Davis J.T."/>
        </authorList>
    </citation>
    <scope>NUCLEOTIDE SEQUENCE [LARGE SCALE GENOMIC DNA]</scope>
    <source>
        <strain evidence="3">cv. Da-Ae</strain>
        <tissue evidence="2">Seedling</tissue>
    </source>
</reference>
<dbReference type="PANTHER" id="PTHR37610:SF100">
    <property type="entry name" value="COPIA-LIKE POLYPROTEIN_RETROTRANSPOSON"/>
    <property type="match status" value="1"/>
</dbReference>
<feature type="domain" description="Retrotransposon Copia-like N-terminal" evidence="1">
    <location>
        <begin position="479"/>
        <end position="510"/>
    </location>
</feature>
<dbReference type="InterPro" id="IPR029472">
    <property type="entry name" value="Copia-like_N"/>
</dbReference>
<feature type="domain" description="Retrotransposon Copia-like N-terminal" evidence="1">
    <location>
        <begin position="299"/>
        <end position="329"/>
    </location>
</feature>
<organism evidence="2 3">
    <name type="scientific">Brassica napus</name>
    <name type="common">Rape</name>
    <dbReference type="NCBI Taxonomy" id="3708"/>
    <lineage>
        <taxon>Eukaryota</taxon>
        <taxon>Viridiplantae</taxon>
        <taxon>Streptophyta</taxon>
        <taxon>Embryophyta</taxon>
        <taxon>Tracheophyta</taxon>
        <taxon>Spermatophyta</taxon>
        <taxon>Magnoliopsida</taxon>
        <taxon>eudicotyledons</taxon>
        <taxon>Gunneridae</taxon>
        <taxon>Pentapetalae</taxon>
        <taxon>rosids</taxon>
        <taxon>malvids</taxon>
        <taxon>Brassicales</taxon>
        <taxon>Brassicaceae</taxon>
        <taxon>Brassiceae</taxon>
        <taxon>Brassica</taxon>
    </lineage>
</organism>
<name>A0ABQ8D0P0_BRANA</name>
<gene>
    <name evidence="2" type="ORF">HID58_022089</name>
</gene>
<dbReference type="Pfam" id="PF14244">
    <property type="entry name" value="Retrotran_gag_3"/>
    <property type="match status" value="3"/>
</dbReference>
<proteinExistence type="predicted"/>
<evidence type="ECO:0000313" key="3">
    <source>
        <dbReference type="Proteomes" id="UP000824890"/>
    </source>
</evidence>
<comment type="caution">
    <text evidence="2">The sequence shown here is derived from an EMBL/GenBank/DDBJ whole genome shotgun (WGS) entry which is preliminary data.</text>
</comment>
<dbReference type="Proteomes" id="UP000824890">
    <property type="component" value="Unassembled WGS sequence"/>
</dbReference>
<keyword evidence="3" id="KW-1185">Reference proteome</keyword>
<dbReference type="PANTHER" id="PTHR37610">
    <property type="entry name" value="CCHC-TYPE DOMAIN-CONTAINING PROTEIN"/>
    <property type="match status" value="1"/>
</dbReference>